<protein>
    <submittedName>
        <fullName evidence="2">Uncharacterized protein</fullName>
    </submittedName>
</protein>
<evidence type="ECO:0000313" key="3">
    <source>
        <dbReference type="Proteomes" id="UP000063699"/>
    </source>
</evidence>
<evidence type="ECO:0000256" key="1">
    <source>
        <dbReference type="SAM" id="MobiDB-lite"/>
    </source>
</evidence>
<gene>
    <name evidence="2" type="ORF">AOZ06_47490</name>
</gene>
<dbReference type="EMBL" id="CP012752">
    <property type="protein sequence ID" value="ALG13499.1"/>
    <property type="molecule type" value="Genomic_DNA"/>
</dbReference>
<organism evidence="2 3">
    <name type="scientific">Kibdelosporangium phytohabitans</name>
    <dbReference type="NCBI Taxonomy" id="860235"/>
    <lineage>
        <taxon>Bacteria</taxon>
        <taxon>Bacillati</taxon>
        <taxon>Actinomycetota</taxon>
        <taxon>Actinomycetes</taxon>
        <taxon>Pseudonocardiales</taxon>
        <taxon>Pseudonocardiaceae</taxon>
        <taxon>Kibdelosporangium</taxon>
    </lineage>
</organism>
<dbReference type="Proteomes" id="UP000063699">
    <property type="component" value="Chromosome"/>
</dbReference>
<proteinExistence type="predicted"/>
<sequence>MVHTSAGYPIKDFDVQAWNGVTYVTVGSVHNNTAEHGGHVRRPYLEAGADPGAQQPDPARECLVRLEPD</sequence>
<feature type="region of interest" description="Disordered" evidence="1">
    <location>
        <begin position="32"/>
        <end position="59"/>
    </location>
</feature>
<dbReference type="KEGG" id="kphy:AOZ06_47490"/>
<accession>A0A0N9IF93</accession>
<dbReference type="AlphaFoldDB" id="A0A0N9IF93"/>
<name>A0A0N9IF93_9PSEU</name>
<evidence type="ECO:0000313" key="2">
    <source>
        <dbReference type="EMBL" id="ALG13499.1"/>
    </source>
</evidence>
<reference evidence="2 3" key="1">
    <citation type="submission" date="2015-07" db="EMBL/GenBank/DDBJ databases">
        <title>Genome sequencing of Kibdelosporangium phytohabitans.</title>
        <authorList>
            <person name="Qin S."/>
            <person name="Xing K."/>
        </authorList>
    </citation>
    <scope>NUCLEOTIDE SEQUENCE [LARGE SCALE GENOMIC DNA]</scope>
    <source>
        <strain evidence="2 3">KLBMP1111</strain>
    </source>
</reference>
<keyword evidence="3" id="KW-1185">Reference proteome</keyword>